<evidence type="ECO:0000313" key="11">
    <source>
        <dbReference type="EMBL" id="SDK06661.1"/>
    </source>
</evidence>
<dbReference type="GO" id="GO:0005886">
    <property type="term" value="C:plasma membrane"/>
    <property type="evidence" value="ECO:0007669"/>
    <property type="project" value="UniProtKB-SubCell"/>
</dbReference>
<dbReference type="PANTHER" id="PTHR28259:SF1">
    <property type="entry name" value="FLUORIDE EXPORT PROTEIN 1-RELATED"/>
    <property type="match status" value="1"/>
</dbReference>
<evidence type="ECO:0000256" key="6">
    <source>
        <dbReference type="ARBA" id="ARBA00023303"/>
    </source>
</evidence>
<accession>A0A1G8YV39</accession>
<comment type="subcellular location">
    <subcellularLocation>
        <location evidence="1 10">Cell membrane</location>
        <topology evidence="1 10">Multi-pass membrane protein</topology>
    </subcellularLocation>
</comment>
<evidence type="ECO:0000256" key="9">
    <source>
        <dbReference type="ARBA" id="ARBA00049940"/>
    </source>
</evidence>
<dbReference type="GO" id="GO:0140114">
    <property type="term" value="P:cellular detoxification of fluoride"/>
    <property type="evidence" value="ECO:0007669"/>
    <property type="project" value="UniProtKB-UniRule"/>
</dbReference>
<dbReference type="AlphaFoldDB" id="A0A1G8YV39"/>
<dbReference type="HAMAP" id="MF_00454">
    <property type="entry name" value="FluC"/>
    <property type="match status" value="1"/>
</dbReference>
<evidence type="ECO:0000256" key="8">
    <source>
        <dbReference type="ARBA" id="ARBA00035585"/>
    </source>
</evidence>
<feature type="transmembrane region" description="Helical" evidence="10">
    <location>
        <begin position="29"/>
        <end position="49"/>
    </location>
</feature>
<evidence type="ECO:0000256" key="1">
    <source>
        <dbReference type="ARBA" id="ARBA00004651"/>
    </source>
</evidence>
<dbReference type="InterPro" id="IPR003691">
    <property type="entry name" value="FluC"/>
</dbReference>
<dbReference type="Proteomes" id="UP000198694">
    <property type="component" value="Unassembled WGS sequence"/>
</dbReference>
<keyword evidence="6 10" id="KW-0407">Ion channel</keyword>
<reference evidence="11 12" key="1">
    <citation type="submission" date="2016-10" db="EMBL/GenBank/DDBJ databases">
        <authorList>
            <person name="de Groot N.N."/>
        </authorList>
    </citation>
    <scope>NUCLEOTIDE SEQUENCE [LARGE SCALE GENOMIC DNA]</scope>
    <source>
        <strain evidence="11 12">CGMCC 1.6502</strain>
    </source>
</reference>
<dbReference type="STRING" id="407036.SAMN05216243_1846"/>
<dbReference type="Pfam" id="PF02537">
    <property type="entry name" value="CRCB"/>
    <property type="match status" value="1"/>
</dbReference>
<feature type="transmembrane region" description="Helical" evidence="10">
    <location>
        <begin position="93"/>
        <end position="116"/>
    </location>
</feature>
<comment type="function">
    <text evidence="9 10">Fluoride-specific ion channel. Important for reducing fluoride concentration in the cell, thus reducing its toxicity.</text>
</comment>
<gene>
    <name evidence="10" type="primary">fluC</name>
    <name evidence="10" type="synonym">crcB</name>
    <name evidence="11" type="ORF">SAMN05216243_1846</name>
</gene>
<evidence type="ECO:0000256" key="2">
    <source>
        <dbReference type="ARBA" id="ARBA00022475"/>
    </source>
</evidence>
<keyword evidence="10" id="KW-0813">Transport</keyword>
<evidence type="ECO:0000256" key="5">
    <source>
        <dbReference type="ARBA" id="ARBA00023136"/>
    </source>
</evidence>
<dbReference type="OrthoDB" id="9799631at2"/>
<evidence type="ECO:0000256" key="10">
    <source>
        <dbReference type="HAMAP-Rule" id="MF_00454"/>
    </source>
</evidence>
<keyword evidence="12" id="KW-1185">Reference proteome</keyword>
<proteinExistence type="inferred from homology"/>
<evidence type="ECO:0000313" key="12">
    <source>
        <dbReference type="Proteomes" id="UP000198694"/>
    </source>
</evidence>
<protein>
    <recommendedName>
        <fullName evidence="10">Fluoride-specific ion channel FluC</fullName>
    </recommendedName>
</protein>
<name>A0A1G8YV39_9BACI</name>
<comment type="catalytic activity">
    <reaction evidence="8">
        <text>fluoride(in) = fluoride(out)</text>
        <dbReference type="Rhea" id="RHEA:76159"/>
        <dbReference type="ChEBI" id="CHEBI:17051"/>
    </reaction>
    <physiologicalReaction direction="left-to-right" evidence="8">
        <dbReference type="Rhea" id="RHEA:76160"/>
    </physiologicalReaction>
</comment>
<dbReference type="GO" id="GO:0062054">
    <property type="term" value="F:fluoride channel activity"/>
    <property type="evidence" value="ECO:0007669"/>
    <property type="project" value="UniProtKB-UniRule"/>
</dbReference>
<comment type="caution">
    <text evidence="10">Lacks conserved residue(s) required for the propagation of feature annotation.</text>
</comment>
<feature type="transmembrane region" description="Helical" evidence="10">
    <location>
        <begin position="61"/>
        <end position="81"/>
    </location>
</feature>
<dbReference type="EMBL" id="FNFL01000002">
    <property type="protein sequence ID" value="SDK06661.1"/>
    <property type="molecule type" value="Genomic_DNA"/>
</dbReference>
<sequence>MLYLFVGLAGALGSMLRYGVGILLFPADAVFPFSTLTVNLIGSFLLAWLTKHLFTNLNIPTTAKTAIGTGFVASFTTFSTLSVETIELVENGMLILASLYILVSILGGLSMSMLGFHTAERRKKK</sequence>
<comment type="similarity">
    <text evidence="7 10">Belongs to the fluoride channel Fluc/FEX (TC 1.A.43) family.</text>
</comment>
<evidence type="ECO:0000256" key="7">
    <source>
        <dbReference type="ARBA" id="ARBA00035120"/>
    </source>
</evidence>
<dbReference type="NCBIfam" id="TIGR00494">
    <property type="entry name" value="crcB"/>
    <property type="match status" value="1"/>
</dbReference>
<keyword evidence="3 10" id="KW-0812">Transmembrane</keyword>
<keyword evidence="4 10" id="KW-1133">Transmembrane helix</keyword>
<dbReference type="PANTHER" id="PTHR28259">
    <property type="entry name" value="FLUORIDE EXPORT PROTEIN 1-RELATED"/>
    <property type="match status" value="1"/>
</dbReference>
<keyword evidence="5 10" id="KW-0472">Membrane</keyword>
<evidence type="ECO:0000256" key="4">
    <source>
        <dbReference type="ARBA" id="ARBA00022989"/>
    </source>
</evidence>
<keyword evidence="10" id="KW-0406">Ion transport</keyword>
<keyword evidence="2 10" id="KW-1003">Cell membrane</keyword>
<evidence type="ECO:0000256" key="3">
    <source>
        <dbReference type="ARBA" id="ARBA00022692"/>
    </source>
</evidence>
<organism evidence="11 12">
    <name type="scientific">Sediminibacillus albus</name>
    <dbReference type="NCBI Taxonomy" id="407036"/>
    <lineage>
        <taxon>Bacteria</taxon>
        <taxon>Bacillati</taxon>
        <taxon>Bacillota</taxon>
        <taxon>Bacilli</taxon>
        <taxon>Bacillales</taxon>
        <taxon>Bacillaceae</taxon>
        <taxon>Sediminibacillus</taxon>
    </lineage>
</organism>